<dbReference type="Proteomes" id="UP001604336">
    <property type="component" value="Unassembled WGS sequence"/>
</dbReference>
<evidence type="ECO:0000313" key="3">
    <source>
        <dbReference type="Proteomes" id="UP001604336"/>
    </source>
</evidence>
<evidence type="ECO:0000256" key="1">
    <source>
        <dbReference type="SAM" id="MobiDB-lite"/>
    </source>
</evidence>
<dbReference type="PANTHER" id="PTHR15503">
    <property type="entry name" value="LDOC1 RELATED"/>
    <property type="match status" value="1"/>
</dbReference>
<gene>
    <name evidence="2" type="ORF">Adt_02590</name>
</gene>
<dbReference type="CDD" id="cd00303">
    <property type="entry name" value="retropepsin_like"/>
    <property type="match status" value="1"/>
</dbReference>
<organism evidence="2 3">
    <name type="scientific">Abeliophyllum distichum</name>
    <dbReference type="NCBI Taxonomy" id="126358"/>
    <lineage>
        <taxon>Eukaryota</taxon>
        <taxon>Viridiplantae</taxon>
        <taxon>Streptophyta</taxon>
        <taxon>Embryophyta</taxon>
        <taxon>Tracheophyta</taxon>
        <taxon>Spermatophyta</taxon>
        <taxon>Magnoliopsida</taxon>
        <taxon>eudicotyledons</taxon>
        <taxon>Gunneridae</taxon>
        <taxon>Pentapetalae</taxon>
        <taxon>asterids</taxon>
        <taxon>lamiids</taxon>
        <taxon>Lamiales</taxon>
        <taxon>Oleaceae</taxon>
        <taxon>Forsythieae</taxon>
        <taxon>Abeliophyllum</taxon>
    </lineage>
</organism>
<protein>
    <submittedName>
        <fullName evidence="2">Pepsin-retropepsin like protein</fullName>
    </submittedName>
</protein>
<accession>A0ABD1VWD0</accession>
<comment type="caution">
    <text evidence="2">The sequence shown here is derived from an EMBL/GenBank/DDBJ whole genome shotgun (WGS) entry which is preliminary data.</text>
</comment>
<dbReference type="AlphaFoldDB" id="A0ABD1VWD0"/>
<dbReference type="Pfam" id="PF08284">
    <property type="entry name" value="RVP_2"/>
    <property type="match status" value="1"/>
</dbReference>
<feature type="region of interest" description="Disordered" evidence="1">
    <location>
        <begin position="49"/>
        <end position="83"/>
    </location>
</feature>
<evidence type="ECO:0000313" key="2">
    <source>
        <dbReference type="EMBL" id="KAL2541612.1"/>
    </source>
</evidence>
<dbReference type="EMBL" id="JBFOLK010000001">
    <property type="protein sequence ID" value="KAL2541612.1"/>
    <property type="molecule type" value="Genomic_DNA"/>
</dbReference>
<dbReference type="SUPFAM" id="SSF50630">
    <property type="entry name" value="Acid proteases"/>
    <property type="match status" value="1"/>
</dbReference>
<name>A0ABD1VWD0_9LAMI</name>
<proteinExistence type="predicted"/>
<dbReference type="InterPro" id="IPR021109">
    <property type="entry name" value="Peptidase_aspartic_dom_sf"/>
</dbReference>
<keyword evidence="3" id="KW-1185">Reference proteome</keyword>
<dbReference type="InterPro" id="IPR032567">
    <property type="entry name" value="RTL1-rel"/>
</dbReference>
<dbReference type="Gene3D" id="2.40.70.10">
    <property type="entry name" value="Acid Proteases"/>
    <property type="match status" value="1"/>
</dbReference>
<sequence length="253" mass="28812">MVNTELTKAKRFEMGLRPEIKGIMAAQLYTTYAQTLRRAQAISNGLGLEKKPMHGVESSEKRKWQGHNKEKECPEKKKEDYQPKKGKTRVFTLAGQEGEQDTDVITGILPISNIPAIVLIDSGAMHSFISTVFMDKIGNKYEKTNGVLDVSIPSGEIISTNQIVKDIKLEIEGRILKEDLYLLGMKDFDVILEMDWLSGNHATIFCRKKEVLFQRPGEEQFRFFGIKFGTPPKFLSSLKAEKMLRKDRAMVFY</sequence>
<dbReference type="PANTHER" id="PTHR15503:SF45">
    <property type="entry name" value="RNA-DIRECTED DNA POLYMERASE HOMOLOG"/>
    <property type="match status" value="1"/>
</dbReference>
<reference evidence="3" key="1">
    <citation type="submission" date="2024-07" db="EMBL/GenBank/DDBJ databases">
        <title>Two chromosome-level genome assemblies of Korean endemic species Abeliophyllum distichum and Forsythia ovata (Oleaceae).</title>
        <authorList>
            <person name="Jang H."/>
        </authorList>
    </citation>
    <scope>NUCLEOTIDE SEQUENCE [LARGE SCALE GENOMIC DNA]</scope>
</reference>